<dbReference type="RefSeq" id="WP_170071207.1">
    <property type="nucleotide sequence ID" value="NZ_JABBCX010000002.1"/>
</dbReference>
<dbReference type="EMBL" id="JABBCX010000002">
    <property type="protein sequence ID" value="NMF47463.1"/>
    <property type="molecule type" value="Genomic_DNA"/>
</dbReference>
<dbReference type="Gene3D" id="1.10.3920.10">
    <property type="entry name" value="PA2201 C-terminal domain-like"/>
    <property type="match status" value="1"/>
</dbReference>
<name>A0A7X9U4R1_9GAMM</name>
<feature type="domain" description="PoNi C-terminal" evidence="1">
    <location>
        <begin position="142"/>
        <end position="243"/>
    </location>
</feature>
<evidence type="ECO:0000259" key="1">
    <source>
        <dbReference type="Pfam" id="PF08929"/>
    </source>
</evidence>
<dbReference type="AlphaFoldDB" id="A0A7X9U4R1"/>
<evidence type="ECO:0000313" key="2">
    <source>
        <dbReference type="EMBL" id="NMF47463.1"/>
    </source>
</evidence>
<proteinExistence type="predicted"/>
<dbReference type="Pfam" id="PF08929">
    <property type="entry name" value="PoNi_C"/>
    <property type="match status" value="1"/>
</dbReference>
<evidence type="ECO:0000313" key="3">
    <source>
        <dbReference type="Proteomes" id="UP000519126"/>
    </source>
</evidence>
<sequence length="248" mass="29368">MLRDTLKDKKYFDERVNFRTKVIDKKIQKITLNNKLTSEVKMKNAFRLNSDIIYLLQQKFARGDNLTELKPHLLEALKYRQWQKNYADALPANEQKDRIGWEEIRTDYLENWLDWLAFAYCLDMGDSYYTQALELIANQGLDVLFDSIALKMGDTERAISNDLLFKKRFKKLHDVIAADPEQQSSLMKTYLDAWYKLIDSPDYHLMDTDAYIGYWSWEAALVVKLYNIDDSSFIDHPYYPKDLAHFKG</sequence>
<protein>
    <submittedName>
        <fullName evidence="2">DUF1911 domain-containing protein</fullName>
    </submittedName>
</protein>
<gene>
    <name evidence="2" type="ORF">HHL01_04630</name>
</gene>
<dbReference type="InterPro" id="IPR015025">
    <property type="entry name" value="PoNi_C"/>
</dbReference>
<comment type="caution">
    <text evidence="2">The sequence shown here is derived from an EMBL/GenBank/DDBJ whole genome shotgun (WGS) entry which is preliminary data.</text>
</comment>
<organism evidence="2 3">
    <name type="scientific">Pseudoalteromonas arctica</name>
    <dbReference type="NCBI Taxonomy" id="394751"/>
    <lineage>
        <taxon>Bacteria</taxon>
        <taxon>Pseudomonadati</taxon>
        <taxon>Pseudomonadota</taxon>
        <taxon>Gammaproteobacteria</taxon>
        <taxon>Alteromonadales</taxon>
        <taxon>Pseudoalteromonadaceae</taxon>
        <taxon>Pseudoalteromonas</taxon>
    </lineage>
</organism>
<dbReference type="SUPFAM" id="SSF140731">
    <property type="entry name" value="PA2201 C-terminal domain-like"/>
    <property type="match status" value="1"/>
</dbReference>
<accession>A0A7X9U4R1</accession>
<dbReference type="Proteomes" id="UP000519126">
    <property type="component" value="Unassembled WGS sequence"/>
</dbReference>
<reference evidence="2 3" key="1">
    <citation type="submission" date="2020-04" db="EMBL/GenBank/DDBJ databases">
        <title>Genome Sequencing and Assembley of Pseudoalteromonas artica.</title>
        <authorList>
            <person name="Akerly B."/>
            <person name="Cook G."/>
        </authorList>
    </citation>
    <scope>NUCLEOTIDE SEQUENCE [LARGE SCALE GENOMIC DNA]</scope>
    <source>
        <strain evidence="2 3">NEC-BIFX-0059</strain>
    </source>
</reference>
<dbReference type="InterPro" id="IPR028983">
    <property type="entry name" value="PA2201-like_C"/>
</dbReference>